<accession>A0A7X6LAI6</accession>
<sequence>MMRNQRSTRRTHRLARALAMAAAPALLGMGLVTAGVAQAGQDHTLASCSWPYTACGPQANLTPGGQTNLNPGRQPDHNPGPHRPHSRLIGAAGL</sequence>
<comment type="caution">
    <text evidence="3">The sequence shown here is derived from an EMBL/GenBank/DDBJ whole genome shotgun (WGS) entry which is preliminary data.</text>
</comment>
<feature type="compositionally biased region" description="Polar residues" evidence="1">
    <location>
        <begin position="59"/>
        <end position="71"/>
    </location>
</feature>
<dbReference type="RefSeq" id="WP_157113855.1">
    <property type="nucleotide sequence ID" value="NZ_JAAXOS010000023.1"/>
</dbReference>
<keyword evidence="4" id="KW-1185">Reference proteome</keyword>
<gene>
    <name evidence="3" type="ORF">HGB38_32680</name>
</gene>
<dbReference type="AlphaFoldDB" id="A0A7X6LAI6"/>
<proteinExistence type="predicted"/>
<evidence type="ECO:0000256" key="1">
    <source>
        <dbReference type="SAM" id="MobiDB-lite"/>
    </source>
</evidence>
<protein>
    <submittedName>
        <fullName evidence="3">Uncharacterized protein</fullName>
    </submittedName>
</protein>
<evidence type="ECO:0000313" key="3">
    <source>
        <dbReference type="EMBL" id="NKY30929.1"/>
    </source>
</evidence>
<dbReference type="Proteomes" id="UP000540698">
    <property type="component" value="Unassembled WGS sequence"/>
</dbReference>
<feature type="region of interest" description="Disordered" evidence="1">
    <location>
        <begin position="59"/>
        <end position="94"/>
    </location>
</feature>
<evidence type="ECO:0000256" key="2">
    <source>
        <dbReference type="SAM" id="SignalP"/>
    </source>
</evidence>
<name>A0A7X6LAI6_9NOCA</name>
<feature type="chain" id="PRO_5031541007" evidence="2">
    <location>
        <begin position="40"/>
        <end position="94"/>
    </location>
</feature>
<evidence type="ECO:0000313" key="4">
    <source>
        <dbReference type="Proteomes" id="UP000540698"/>
    </source>
</evidence>
<organism evidence="3 4">
    <name type="scientific">Nocardia gamkensis</name>
    <dbReference type="NCBI Taxonomy" id="352869"/>
    <lineage>
        <taxon>Bacteria</taxon>
        <taxon>Bacillati</taxon>
        <taxon>Actinomycetota</taxon>
        <taxon>Actinomycetes</taxon>
        <taxon>Mycobacteriales</taxon>
        <taxon>Nocardiaceae</taxon>
        <taxon>Nocardia</taxon>
    </lineage>
</organism>
<feature type="signal peptide" evidence="2">
    <location>
        <begin position="1"/>
        <end position="39"/>
    </location>
</feature>
<keyword evidence="2" id="KW-0732">Signal</keyword>
<dbReference type="EMBL" id="JAAXOS010000023">
    <property type="protein sequence ID" value="NKY30929.1"/>
    <property type="molecule type" value="Genomic_DNA"/>
</dbReference>
<reference evidence="3 4" key="1">
    <citation type="submission" date="2020-04" db="EMBL/GenBank/DDBJ databases">
        <title>MicrobeNet Type strains.</title>
        <authorList>
            <person name="Nicholson A.C."/>
        </authorList>
    </citation>
    <scope>NUCLEOTIDE SEQUENCE [LARGE SCALE GENOMIC DNA]</scope>
    <source>
        <strain evidence="3 4">DSM 44956</strain>
    </source>
</reference>